<organism evidence="2 3">
    <name type="scientific">Purpureocillium lavendulum</name>
    <dbReference type="NCBI Taxonomy" id="1247861"/>
    <lineage>
        <taxon>Eukaryota</taxon>
        <taxon>Fungi</taxon>
        <taxon>Dikarya</taxon>
        <taxon>Ascomycota</taxon>
        <taxon>Pezizomycotina</taxon>
        <taxon>Sordariomycetes</taxon>
        <taxon>Hypocreomycetidae</taxon>
        <taxon>Hypocreales</taxon>
        <taxon>Ophiocordycipitaceae</taxon>
        <taxon>Purpureocillium</taxon>
    </lineage>
</organism>
<dbReference type="PANTHER" id="PTHR43194">
    <property type="entry name" value="HYDROLASE ALPHA/BETA FOLD FAMILY"/>
    <property type="match status" value="1"/>
</dbReference>
<protein>
    <submittedName>
        <fullName evidence="2">Alpha/beta-hydrolase</fullName>
    </submittedName>
</protein>
<gene>
    <name evidence="2" type="ORF">O9K51_06633</name>
</gene>
<dbReference type="Pfam" id="PF12697">
    <property type="entry name" value="Abhydrolase_6"/>
    <property type="match status" value="1"/>
</dbReference>
<comment type="caution">
    <text evidence="2">The sequence shown here is derived from an EMBL/GenBank/DDBJ whole genome shotgun (WGS) entry which is preliminary data.</text>
</comment>
<dbReference type="PANTHER" id="PTHR43194:SF4">
    <property type="entry name" value="AB HYDROLASE-1 DOMAIN-CONTAINING PROTEIN"/>
    <property type="match status" value="1"/>
</dbReference>
<dbReference type="CDD" id="cd12809">
    <property type="entry name" value="Esterase_713_like-2"/>
    <property type="match status" value="1"/>
</dbReference>
<dbReference type="Gene3D" id="3.40.50.1820">
    <property type="entry name" value="alpha/beta hydrolase"/>
    <property type="match status" value="1"/>
</dbReference>
<feature type="domain" description="AB hydrolase-1" evidence="1">
    <location>
        <begin position="115"/>
        <end position="401"/>
    </location>
</feature>
<name>A0AB34FQ90_9HYPO</name>
<reference evidence="2" key="1">
    <citation type="submission" date="2023-01" db="EMBL/GenBank/DDBJ databases">
        <title>The growth and conidiation of Purpureocillium lavendulum are regulated by nitrogen source and histone H3K14 acetylation.</title>
        <authorList>
            <person name="Tang P."/>
            <person name="Han J."/>
            <person name="Zhang C."/>
            <person name="Tang P."/>
            <person name="Qi F."/>
            <person name="Zhang K."/>
            <person name="Liang L."/>
        </authorList>
    </citation>
    <scope>NUCLEOTIDE SEQUENCE</scope>
    <source>
        <strain evidence="2">YMF1.00683</strain>
    </source>
</reference>
<dbReference type="InterPro" id="IPR050228">
    <property type="entry name" value="Carboxylesterase_BioH"/>
</dbReference>
<dbReference type="SUPFAM" id="SSF53474">
    <property type="entry name" value="alpha/beta-Hydrolases"/>
    <property type="match status" value="1"/>
</dbReference>
<sequence>MDVSVESLEPPAPLRTHATMRLSIRAGAVVILLIRGAMSNLPGSSVSAGPTATLAAVHQRADEETGKCPSASHRRSYFYVGGGYVDDGVGGHIFQDQMYVERLLPADGVTQDTPLVLIHGQAQTGTNFLDKPDGGCGWATCFLNQGFEVYIVDQTFRGRSAWQPGQGAASPSTYSAETIQKRFTAVRQYKLWPQALLHTQWPGNGTMGDPVFDSFYASNVQFISDAVYQQAAVQAAGAALLDRIGRPTVLIGHSQGGLMPIVIADANPELTKGLILLEPTGPPFREAVFSTNPARKWGLTDIPVAFSPAVNDPAVDLKQQVFPSRRDNRTECVLQAETPPPRQLANFAEKPILVLTSEASYHASYDYCTVKFLEQAGCSKTDHIELEHIGIHGNGHMFFMEKNSNEIQRVVKHWVEKL</sequence>
<evidence type="ECO:0000313" key="2">
    <source>
        <dbReference type="EMBL" id="KAJ6440841.1"/>
    </source>
</evidence>
<evidence type="ECO:0000313" key="3">
    <source>
        <dbReference type="Proteomes" id="UP001163105"/>
    </source>
</evidence>
<dbReference type="InterPro" id="IPR029058">
    <property type="entry name" value="AB_hydrolase_fold"/>
</dbReference>
<dbReference type="Proteomes" id="UP001163105">
    <property type="component" value="Unassembled WGS sequence"/>
</dbReference>
<keyword evidence="3" id="KW-1185">Reference proteome</keyword>
<evidence type="ECO:0000259" key="1">
    <source>
        <dbReference type="Pfam" id="PF12697"/>
    </source>
</evidence>
<accession>A0AB34FQ90</accession>
<dbReference type="AlphaFoldDB" id="A0AB34FQ90"/>
<dbReference type="InterPro" id="IPR000073">
    <property type="entry name" value="AB_hydrolase_1"/>
</dbReference>
<proteinExistence type="predicted"/>
<dbReference type="EMBL" id="JAQHRD010000005">
    <property type="protein sequence ID" value="KAJ6440841.1"/>
    <property type="molecule type" value="Genomic_DNA"/>
</dbReference>